<dbReference type="AlphaFoldDB" id="A0A9N9GC93"/>
<feature type="compositionally biased region" description="Low complexity" evidence="1">
    <location>
        <begin position="101"/>
        <end position="110"/>
    </location>
</feature>
<organism evidence="2 3">
    <name type="scientific">Cetraspora pellucida</name>
    <dbReference type="NCBI Taxonomy" id="1433469"/>
    <lineage>
        <taxon>Eukaryota</taxon>
        <taxon>Fungi</taxon>
        <taxon>Fungi incertae sedis</taxon>
        <taxon>Mucoromycota</taxon>
        <taxon>Glomeromycotina</taxon>
        <taxon>Glomeromycetes</taxon>
        <taxon>Diversisporales</taxon>
        <taxon>Gigasporaceae</taxon>
        <taxon>Cetraspora</taxon>
    </lineage>
</organism>
<feature type="region of interest" description="Disordered" evidence="1">
    <location>
        <begin position="1"/>
        <end position="56"/>
    </location>
</feature>
<protein>
    <submittedName>
        <fullName evidence="2">7462_t:CDS:1</fullName>
    </submittedName>
</protein>
<gene>
    <name evidence="2" type="ORF">CPELLU_LOCUS6943</name>
</gene>
<feature type="compositionally biased region" description="Low complexity" evidence="1">
    <location>
        <begin position="25"/>
        <end position="38"/>
    </location>
</feature>
<keyword evidence="3" id="KW-1185">Reference proteome</keyword>
<sequence>MSGSGKTEDTSISRSASKRKDTLEDQNTQNDSDNQESSNSDKQKQETDHKKLARNAEDSLELIRKQLKQASKRSIFLTSSFIGDELQLYGKKNKDEECSSDDATTSTISSPPLPSSKTRKASDTKPLYVTKED</sequence>
<feature type="region of interest" description="Disordered" evidence="1">
    <location>
        <begin position="93"/>
        <end position="133"/>
    </location>
</feature>
<reference evidence="2" key="1">
    <citation type="submission" date="2021-06" db="EMBL/GenBank/DDBJ databases">
        <authorList>
            <person name="Kallberg Y."/>
            <person name="Tangrot J."/>
            <person name="Rosling A."/>
        </authorList>
    </citation>
    <scope>NUCLEOTIDE SEQUENCE</scope>
    <source>
        <strain evidence="2">FL966</strain>
    </source>
</reference>
<feature type="compositionally biased region" description="Basic and acidic residues" evidence="1">
    <location>
        <begin position="1"/>
        <end position="11"/>
    </location>
</feature>
<comment type="caution">
    <text evidence="2">The sequence shown here is derived from an EMBL/GenBank/DDBJ whole genome shotgun (WGS) entry which is preliminary data.</text>
</comment>
<name>A0A9N9GC93_9GLOM</name>
<proteinExistence type="predicted"/>
<evidence type="ECO:0000313" key="3">
    <source>
        <dbReference type="Proteomes" id="UP000789759"/>
    </source>
</evidence>
<feature type="compositionally biased region" description="Basic and acidic residues" evidence="1">
    <location>
        <begin position="39"/>
        <end position="56"/>
    </location>
</feature>
<evidence type="ECO:0000313" key="2">
    <source>
        <dbReference type="EMBL" id="CAG8599959.1"/>
    </source>
</evidence>
<evidence type="ECO:0000256" key="1">
    <source>
        <dbReference type="SAM" id="MobiDB-lite"/>
    </source>
</evidence>
<dbReference type="Proteomes" id="UP000789759">
    <property type="component" value="Unassembled WGS sequence"/>
</dbReference>
<accession>A0A9N9GC93</accession>
<dbReference type="EMBL" id="CAJVQA010004492">
    <property type="protein sequence ID" value="CAG8599959.1"/>
    <property type="molecule type" value="Genomic_DNA"/>
</dbReference>